<dbReference type="AlphaFoldDB" id="A0A0F9L9Y9"/>
<accession>A0A0F9L9Y9</accession>
<dbReference type="EMBL" id="LAZR01006698">
    <property type="protein sequence ID" value="KKM90238.1"/>
    <property type="molecule type" value="Genomic_DNA"/>
</dbReference>
<evidence type="ECO:0000313" key="1">
    <source>
        <dbReference type="EMBL" id="KKM90238.1"/>
    </source>
</evidence>
<name>A0A0F9L9Y9_9ZZZZ</name>
<comment type="caution">
    <text evidence="1">The sequence shown here is derived from an EMBL/GenBank/DDBJ whole genome shotgun (WGS) entry which is preliminary data.</text>
</comment>
<protein>
    <submittedName>
        <fullName evidence="1">Uncharacterized protein</fullName>
    </submittedName>
</protein>
<proteinExistence type="predicted"/>
<reference evidence="1" key="1">
    <citation type="journal article" date="2015" name="Nature">
        <title>Complex archaea that bridge the gap between prokaryotes and eukaryotes.</title>
        <authorList>
            <person name="Spang A."/>
            <person name="Saw J.H."/>
            <person name="Jorgensen S.L."/>
            <person name="Zaremba-Niedzwiedzka K."/>
            <person name="Martijn J."/>
            <person name="Lind A.E."/>
            <person name="van Eijk R."/>
            <person name="Schleper C."/>
            <person name="Guy L."/>
            <person name="Ettema T.J."/>
        </authorList>
    </citation>
    <scope>NUCLEOTIDE SEQUENCE</scope>
</reference>
<gene>
    <name evidence="1" type="ORF">LCGC14_1240670</name>
</gene>
<sequence>MVSNTEDELSLGLYGHNAVVFIDKDLKSINDFEEYSSFIQSHINKAINTVWHDLDKNPESL</sequence>
<organism evidence="1">
    <name type="scientific">marine sediment metagenome</name>
    <dbReference type="NCBI Taxonomy" id="412755"/>
    <lineage>
        <taxon>unclassified sequences</taxon>
        <taxon>metagenomes</taxon>
        <taxon>ecological metagenomes</taxon>
    </lineage>
</organism>